<evidence type="ECO:0000313" key="1">
    <source>
        <dbReference type="EMBL" id="EFC52147.1"/>
    </source>
</evidence>
<proteinExistence type="predicted"/>
<evidence type="ECO:0000313" key="2">
    <source>
        <dbReference type="Proteomes" id="UP000004621"/>
    </source>
</evidence>
<protein>
    <recommendedName>
        <fullName evidence="3">Siderophore biosynthesis protein</fullName>
    </recommendedName>
</protein>
<reference evidence="1 2" key="1">
    <citation type="submission" date="2010-01" db="EMBL/GenBank/DDBJ databases">
        <authorList>
            <person name="Weinstock G."/>
            <person name="Sodergren E."/>
            <person name="Clifton S."/>
            <person name="Fulton L."/>
            <person name="Fulton B."/>
            <person name="Courtney L."/>
            <person name="Fronick C."/>
            <person name="Harrison M."/>
            <person name="Strong C."/>
            <person name="Farmer C."/>
            <person name="Delahaunty K."/>
            <person name="Markovic C."/>
            <person name="Hall O."/>
            <person name="Minx P."/>
            <person name="Tomlinson C."/>
            <person name="Mitreva M."/>
            <person name="Nelson J."/>
            <person name="Hou S."/>
            <person name="Wollam A."/>
            <person name="Pepin K.H."/>
            <person name="Johnson M."/>
            <person name="Bhonagiri V."/>
            <person name="Nash W.E."/>
            <person name="Warren W."/>
            <person name="Chinwalla A."/>
            <person name="Mardis E.R."/>
            <person name="Wilson R.K."/>
        </authorList>
    </citation>
    <scope>NUCLEOTIDE SEQUENCE [LARGE SCALE GENOMIC DNA]</scope>
    <source>
        <strain evidence="1 2">NJ9703</strain>
    </source>
</reference>
<dbReference type="AlphaFoldDB" id="A0A9W5MZ94"/>
<evidence type="ECO:0008006" key="3">
    <source>
        <dbReference type="Google" id="ProtNLM"/>
    </source>
</evidence>
<gene>
    <name evidence="1" type="ORF">NEISUBOT_04246</name>
</gene>
<organism evidence="1 2">
    <name type="scientific">Neisseria subflava NJ9703</name>
    <dbReference type="NCBI Taxonomy" id="546268"/>
    <lineage>
        <taxon>Bacteria</taxon>
        <taxon>Pseudomonadati</taxon>
        <taxon>Pseudomonadota</taxon>
        <taxon>Betaproteobacteria</taxon>
        <taxon>Neisseriales</taxon>
        <taxon>Neisseriaceae</taxon>
        <taxon>Neisseria</taxon>
    </lineage>
</organism>
<name>A0A9W5MZ94_NEISU</name>
<sequence>MVIKMNIPEKFIRPFPSPEEVFSEEIERHAKHFLPICSLNLQFIRPDSEEFWIHFVQPAEIHSGCVGEHTSAFHDRYNFEDSICFDVDENGKYRFNGDWHFFILENKEMPSEIKTRIMEQAQKIAEKQGMSFDQAAWYKTPHIYRQDTQEELENVYRINHLCFNAIKNLYLKYGKFLQGYVPIELDSKYTLEELVALKEAADSQCQDDGLDRDLIEDAGGLSEGMLEEGFNHIDGMFQEEYGNLVDTPKRDDGKVFSYVGYLSGYKFQEYGCDELYLFFDADSKKAVVRLVYS</sequence>
<dbReference type="EMBL" id="ACEO02000005">
    <property type="protein sequence ID" value="EFC52147.1"/>
    <property type="molecule type" value="Genomic_DNA"/>
</dbReference>
<accession>A0A9W5MZ94</accession>
<dbReference type="Proteomes" id="UP000004621">
    <property type="component" value="Unassembled WGS sequence"/>
</dbReference>
<comment type="caution">
    <text evidence="1">The sequence shown here is derived from an EMBL/GenBank/DDBJ whole genome shotgun (WGS) entry which is preliminary data.</text>
</comment>